<organism evidence="2 3">
    <name type="scientific">Exophiala xenobiotica</name>
    <dbReference type="NCBI Taxonomy" id="348802"/>
    <lineage>
        <taxon>Eukaryota</taxon>
        <taxon>Fungi</taxon>
        <taxon>Dikarya</taxon>
        <taxon>Ascomycota</taxon>
        <taxon>Pezizomycotina</taxon>
        <taxon>Eurotiomycetes</taxon>
        <taxon>Chaetothyriomycetidae</taxon>
        <taxon>Chaetothyriales</taxon>
        <taxon>Herpotrichiellaceae</taxon>
        <taxon>Exophiala</taxon>
    </lineage>
</organism>
<feature type="transmembrane region" description="Helical" evidence="1">
    <location>
        <begin position="72"/>
        <end position="93"/>
    </location>
</feature>
<dbReference type="SUPFAM" id="SSF103473">
    <property type="entry name" value="MFS general substrate transporter"/>
    <property type="match status" value="1"/>
</dbReference>
<dbReference type="Proteomes" id="UP000054342">
    <property type="component" value="Unassembled WGS sequence"/>
</dbReference>
<evidence type="ECO:0000256" key="1">
    <source>
        <dbReference type="SAM" id="Phobius"/>
    </source>
</evidence>
<dbReference type="HOGENOM" id="CLU_087682_1_0_1"/>
<keyword evidence="1" id="KW-0472">Membrane</keyword>
<feature type="transmembrane region" description="Helical" evidence="1">
    <location>
        <begin position="130"/>
        <end position="150"/>
    </location>
</feature>
<dbReference type="GeneID" id="25325354"/>
<evidence type="ECO:0008006" key="4">
    <source>
        <dbReference type="Google" id="ProtNLM"/>
    </source>
</evidence>
<dbReference type="PANTHER" id="PTHR11360">
    <property type="entry name" value="MONOCARBOXYLATE TRANSPORTER"/>
    <property type="match status" value="1"/>
</dbReference>
<dbReference type="OrthoDB" id="2213137at2759"/>
<dbReference type="Gene3D" id="1.20.1250.20">
    <property type="entry name" value="MFS general substrate transporter like domains"/>
    <property type="match status" value="1"/>
</dbReference>
<dbReference type="EMBL" id="KN847318">
    <property type="protein sequence ID" value="KIW58956.1"/>
    <property type="molecule type" value="Genomic_DNA"/>
</dbReference>
<keyword evidence="1" id="KW-1133">Transmembrane helix</keyword>
<dbReference type="PANTHER" id="PTHR11360:SF287">
    <property type="entry name" value="MFS MONOCARBOXYLATE TRANSPORTER"/>
    <property type="match status" value="1"/>
</dbReference>
<dbReference type="RefSeq" id="XP_013319540.1">
    <property type="nucleotide sequence ID" value="XM_013464086.1"/>
</dbReference>
<gene>
    <name evidence="2" type="ORF">PV05_03446</name>
</gene>
<keyword evidence="1" id="KW-0812">Transmembrane</keyword>
<evidence type="ECO:0000313" key="2">
    <source>
        <dbReference type="EMBL" id="KIW58956.1"/>
    </source>
</evidence>
<proteinExistence type="predicted"/>
<feature type="transmembrane region" description="Helical" evidence="1">
    <location>
        <begin position="105"/>
        <end position="124"/>
    </location>
</feature>
<evidence type="ECO:0000313" key="3">
    <source>
        <dbReference type="Proteomes" id="UP000054342"/>
    </source>
</evidence>
<accession>A0A0D2C2D3</accession>
<dbReference type="AlphaFoldDB" id="A0A0D2C2D3"/>
<keyword evidence="3" id="KW-1185">Reference proteome</keyword>
<dbReference type="InterPro" id="IPR036259">
    <property type="entry name" value="MFS_trans_sf"/>
</dbReference>
<feature type="transmembrane region" description="Helical" evidence="1">
    <location>
        <begin position="34"/>
        <end position="52"/>
    </location>
</feature>
<feature type="transmembrane region" description="Helical" evidence="1">
    <location>
        <begin position="162"/>
        <end position="183"/>
    </location>
</feature>
<reference evidence="2 3" key="1">
    <citation type="submission" date="2015-01" db="EMBL/GenBank/DDBJ databases">
        <title>The Genome Sequence of Exophiala xenobiotica CBS118157.</title>
        <authorList>
            <consortium name="The Broad Institute Genomics Platform"/>
            <person name="Cuomo C."/>
            <person name="de Hoog S."/>
            <person name="Gorbushina A."/>
            <person name="Stielow B."/>
            <person name="Teixiera M."/>
            <person name="Abouelleil A."/>
            <person name="Chapman S.B."/>
            <person name="Priest M."/>
            <person name="Young S.K."/>
            <person name="Wortman J."/>
            <person name="Nusbaum C."/>
            <person name="Birren B."/>
        </authorList>
    </citation>
    <scope>NUCLEOTIDE SEQUENCE [LARGE SCALE GENOMIC DNA]</scope>
    <source>
        <strain evidence="2 3">CBS 118157</strain>
    </source>
</reference>
<dbReference type="InterPro" id="IPR050327">
    <property type="entry name" value="Proton-linked_MCT"/>
</dbReference>
<sequence>MLVDPGKSIVVVEVAEPASGSTGASRPRPSRRGAYQFLLAAFIVEAVLWGFPLTFGTFQTFYSTDGDFGTNAYLPIAGMLAIGIPFIGAPLATALTTAYMKRRQLMISLGLFLDCLALVSASFATHAWHVILTQGAMYGLGFLLLYYPLLSLLNEWFVDNRGLAYGLLFAANGLGGMILPIIVERLLLHYGSATTLRAFAMAAVRSHSRTDVAATESSAVTSP</sequence>
<protein>
    <recommendedName>
        <fullName evidence="4">Major facilitator superfamily (MFS) profile domain-containing protein</fullName>
    </recommendedName>
</protein>
<name>A0A0D2C2D3_9EURO</name>